<proteinExistence type="predicted"/>
<organism evidence="2 3">
    <name type="scientific">Riccia sorocarpa</name>
    <dbReference type="NCBI Taxonomy" id="122646"/>
    <lineage>
        <taxon>Eukaryota</taxon>
        <taxon>Viridiplantae</taxon>
        <taxon>Streptophyta</taxon>
        <taxon>Embryophyta</taxon>
        <taxon>Marchantiophyta</taxon>
        <taxon>Marchantiopsida</taxon>
        <taxon>Marchantiidae</taxon>
        <taxon>Marchantiales</taxon>
        <taxon>Ricciaceae</taxon>
        <taxon>Riccia</taxon>
    </lineage>
</organism>
<feature type="compositionally biased region" description="Basic and acidic residues" evidence="1">
    <location>
        <begin position="254"/>
        <end position="280"/>
    </location>
</feature>
<keyword evidence="3" id="KW-1185">Reference proteome</keyword>
<evidence type="ECO:0000313" key="3">
    <source>
        <dbReference type="Proteomes" id="UP001633002"/>
    </source>
</evidence>
<accession>A0ABD3H1T1</accession>
<feature type="region of interest" description="Disordered" evidence="1">
    <location>
        <begin position="229"/>
        <end position="291"/>
    </location>
</feature>
<dbReference type="Proteomes" id="UP001633002">
    <property type="component" value="Unassembled WGS sequence"/>
</dbReference>
<reference evidence="2 3" key="1">
    <citation type="submission" date="2024-09" db="EMBL/GenBank/DDBJ databases">
        <title>Chromosome-scale assembly of Riccia sorocarpa.</title>
        <authorList>
            <person name="Paukszto L."/>
        </authorList>
    </citation>
    <scope>NUCLEOTIDE SEQUENCE [LARGE SCALE GENOMIC DNA]</scope>
    <source>
        <strain evidence="2">LP-2024</strain>
        <tissue evidence="2">Aerial parts of the thallus</tissue>
    </source>
</reference>
<dbReference type="EMBL" id="JBJQOH010000006">
    <property type="protein sequence ID" value="KAL3685488.1"/>
    <property type="molecule type" value="Genomic_DNA"/>
</dbReference>
<evidence type="ECO:0000313" key="2">
    <source>
        <dbReference type="EMBL" id="KAL3685488.1"/>
    </source>
</evidence>
<comment type="caution">
    <text evidence="2">The sequence shown here is derived from an EMBL/GenBank/DDBJ whole genome shotgun (WGS) entry which is preliminary data.</text>
</comment>
<gene>
    <name evidence="2" type="ORF">R1sor_003510</name>
</gene>
<protein>
    <submittedName>
        <fullName evidence="2">Uncharacterized protein</fullName>
    </submittedName>
</protein>
<evidence type="ECO:0000256" key="1">
    <source>
        <dbReference type="SAM" id="MobiDB-lite"/>
    </source>
</evidence>
<dbReference type="AlphaFoldDB" id="A0ABD3H1T1"/>
<name>A0ABD3H1T1_9MARC</name>
<sequence length="323" mass="36653">MLTGWSSGRKKLTFNRGNQQVDEEIRIECAVKLGETSLGTNPMGWTAIKRRIRTIRLETTADLKGRGMERLIAAEKLGGLSDQGEHAEGPVSAAASFLIDWEKNAVTTVVQANWRTLTSLYTRVTGQTVVGTSLIEVGDNMVKPSNHVMMILFLVHSRQTWKDRCKHTYEGKRRNTPASVVLKMATEVITSLKRKYRSNKTQELLGNSQQIITSMQIKNLEDRIKESGGQYAHWKRNGNPPQSPPNSLYFGDTVRTDRRAAQEGRTPRELSQERSERMEVFSENSENNEDWRSRTPRMVEGQHDILRELEVLGFRAIPLDELG</sequence>